<proteinExistence type="predicted"/>
<dbReference type="EMBL" id="JAUEPO010000002">
    <property type="protein sequence ID" value="KAK3332702.1"/>
    <property type="molecule type" value="Genomic_DNA"/>
</dbReference>
<evidence type="ECO:0000313" key="2">
    <source>
        <dbReference type="EMBL" id="KAK3332702.1"/>
    </source>
</evidence>
<feature type="compositionally biased region" description="Polar residues" evidence="1">
    <location>
        <begin position="143"/>
        <end position="156"/>
    </location>
</feature>
<dbReference type="Proteomes" id="UP001286456">
    <property type="component" value="Unassembled WGS sequence"/>
</dbReference>
<dbReference type="AlphaFoldDB" id="A0AAE0MHH7"/>
<keyword evidence="3" id="KW-1185">Reference proteome</keyword>
<gene>
    <name evidence="2" type="ORF">B0T19DRAFT_439514</name>
</gene>
<evidence type="ECO:0000256" key="1">
    <source>
        <dbReference type="SAM" id="MobiDB-lite"/>
    </source>
</evidence>
<organism evidence="2 3">
    <name type="scientific">Cercophora scortea</name>
    <dbReference type="NCBI Taxonomy" id="314031"/>
    <lineage>
        <taxon>Eukaryota</taxon>
        <taxon>Fungi</taxon>
        <taxon>Dikarya</taxon>
        <taxon>Ascomycota</taxon>
        <taxon>Pezizomycotina</taxon>
        <taxon>Sordariomycetes</taxon>
        <taxon>Sordariomycetidae</taxon>
        <taxon>Sordariales</taxon>
        <taxon>Lasiosphaeriaceae</taxon>
        <taxon>Cercophora</taxon>
    </lineage>
</organism>
<reference evidence="2" key="2">
    <citation type="submission" date="2023-06" db="EMBL/GenBank/DDBJ databases">
        <authorList>
            <consortium name="Lawrence Berkeley National Laboratory"/>
            <person name="Haridas S."/>
            <person name="Hensen N."/>
            <person name="Bonometti L."/>
            <person name="Westerberg I."/>
            <person name="Brannstrom I.O."/>
            <person name="Guillou S."/>
            <person name="Cros-Aarteil S."/>
            <person name="Calhoun S."/>
            <person name="Kuo A."/>
            <person name="Mondo S."/>
            <person name="Pangilinan J."/>
            <person name="Riley R."/>
            <person name="Labutti K."/>
            <person name="Andreopoulos B."/>
            <person name="Lipzen A."/>
            <person name="Chen C."/>
            <person name="Yanf M."/>
            <person name="Daum C."/>
            <person name="Ng V."/>
            <person name="Clum A."/>
            <person name="Steindorff A."/>
            <person name="Ohm R."/>
            <person name="Martin F."/>
            <person name="Silar P."/>
            <person name="Natvig D."/>
            <person name="Lalanne C."/>
            <person name="Gautier V."/>
            <person name="Ament-Velasquez S.L."/>
            <person name="Kruys A."/>
            <person name="Hutchinson M.I."/>
            <person name="Powell A.J."/>
            <person name="Barry K."/>
            <person name="Miller A.N."/>
            <person name="Grigoriev I.V."/>
            <person name="Debuchy R."/>
            <person name="Gladieux P."/>
            <person name="Thoren M.H."/>
            <person name="Johannesson H."/>
        </authorList>
    </citation>
    <scope>NUCLEOTIDE SEQUENCE</scope>
    <source>
        <strain evidence="2">SMH4131-1</strain>
    </source>
</reference>
<protein>
    <submittedName>
        <fullName evidence="2">Uncharacterized protein</fullName>
    </submittedName>
</protein>
<evidence type="ECO:0000313" key="3">
    <source>
        <dbReference type="Proteomes" id="UP001286456"/>
    </source>
</evidence>
<reference evidence="2" key="1">
    <citation type="journal article" date="2023" name="Mol. Phylogenet. Evol.">
        <title>Genome-scale phylogeny and comparative genomics of the fungal order Sordariales.</title>
        <authorList>
            <person name="Hensen N."/>
            <person name="Bonometti L."/>
            <person name="Westerberg I."/>
            <person name="Brannstrom I.O."/>
            <person name="Guillou S."/>
            <person name="Cros-Aarteil S."/>
            <person name="Calhoun S."/>
            <person name="Haridas S."/>
            <person name="Kuo A."/>
            <person name="Mondo S."/>
            <person name="Pangilinan J."/>
            <person name="Riley R."/>
            <person name="LaButti K."/>
            <person name="Andreopoulos B."/>
            <person name="Lipzen A."/>
            <person name="Chen C."/>
            <person name="Yan M."/>
            <person name="Daum C."/>
            <person name="Ng V."/>
            <person name="Clum A."/>
            <person name="Steindorff A."/>
            <person name="Ohm R.A."/>
            <person name="Martin F."/>
            <person name="Silar P."/>
            <person name="Natvig D.O."/>
            <person name="Lalanne C."/>
            <person name="Gautier V."/>
            <person name="Ament-Velasquez S.L."/>
            <person name="Kruys A."/>
            <person name="Hutchinson M.I."/>
            <person name="Powell A.J."/>
            <person name="Barry K."/>
            <person name="Miller A.N."/>
            <person name="Grigoriev I.V."/>
            <person name="Debuchy R."/>
            <person name="Gladieux P."/>
            <person name="Hiltunen Thoren M."/>
            <person name="Johannesson H."/>
        </authorList>
    </citation>
    <scope>NUCLEOTIDE SEQUENCE</scope>
    <source>
        <strain evidence="2">SMH4131-1</strain>
    </source>
</reference>
<comment type="caution">
    <text evidence="2">The sequence shown here is derived from an EMBL/GenBank/DDBJ whole genome shotgun (WGS) entry which is preliminary data.</text>
</comment>
<feature type="region of interest" description="Disordered" evidence="1">
    <location>
        <begin position="135"/>
        <end position="162"/>
    </location>
</feature>
<accession>A0AAE0MHH7</accession>
<sequence>MTTPTWSLGARVLGEIDEGSLEEVLTSLRTTYTTIAPDINSQPETAPTHAPAPAPTTTAHLRPFPNARLDALVNRHFRATESAPLAISGRHHELLHALVATLIAPPHAKAVAIIDFDGRFDVLRLLTTIPLNSNDDGRDETKTSPATHITTRSHNGNDGPASTIKPSALRRADLDHVHILRPPPTPTPTTTTEAVAAVEKYMLYSAHGSRAREWWGTIVIGGDLAAAAAAQGVAVTAGWKGWLRVDRAEVQTFGSRSVEEALVEREARAVAVEAAGWVGRSAWGVFEFGKGDG</sequence>
<name>A0AAE0MHH7_9PEZI</name>